<dbReference type="SUPFAM" id="SSF52047">
    <property type="entry name" value="RNI-like"/>
    <property type="match status" value="1"/>
</dbReference>
<dbReference type="Gene3D" id="3.80.10.10">
    <property type="entry name" value="Ribonuclease Inhibitor"/>
    <property type="match status" value="1"/>
</dbReference>
<dbReference type="EMBL" id="JBANAX010000307">
    <property type="protein sequence ID" value="KAL1214646.1"/>
    <property type="molecule type" value="Genomic_DNA"/>
</dbReference>
<name>A0ABD1B6S2_CARAN</name>
<organism evidence="1 2">
    <name type="scientific">Cardamine amara subsp. amara</name>
    <dbReference type="NCBI Taxonomy" id="228776"/>
    <lineage>
        <taxon>Eukaryota</taxon>
        <taxon>Viridiplantae</taxon>
        <taxon>Streptophyta</taxon>
        <taxon>Embryophyta</taxon>
        <taxon>Tracheophyta</taxon>
        <taxon>Spermatophyta</taxon>
        <taxon>Magnoliopsida</taxon>
        <taxon>eudicotyledons</taxon>
        <taxon>Gunneridae</taxon>
        <taxon>Pentapetalae</taxon>
        <taxon>rosids</taxon>
        <taxon>malvids</taxon>
        <taxon>Brassicales</taxon>
        <taxon>Brassicaceae</taxon>
        <taxon>Cardamineae</taxon>
        <taxon>Cardamine</taxon>
    </lineage>
</organism>
<dbReference type="PANTHER" id="PTHR38926:SF2">
    <property type="entry name" value="F-BOX_LRR-REPEAT PROTEIN 21-RELATED"/>
    <property type="match status" value="1"/>
</dbReference>
<evidence type="ECO:0000313" key="2">
    <source>
        <dbReference type="Proteomes" id="UP001558713"/>
    </source>
</evidence>
<dbReference type="InterPro" id="IPR032675">
    <property type="entry name" value="LRR_dom_sf"/>
</dbReference>
<evidence type="ECO:0000313" key="1">
    <source>
        <dbReference type="EMBL" id="KAL1214646.1"/>
    </source>
</evidence>
<comment type="caution">
    <text evidence="1">The sequence shown here is derived from an EMBL/GenBank/DDBJ whole genome shotgun (WGS) entry which is preliminary data.</text>
</comment>
<keyword evidence="2" id="KW-1185">Reference proteome</keyword>
<reference evidence="1 2" key="1">
    <citation type="submission" date="2024-04" db="EMBL/GenBank/DDBJ databases">
        <title>Genome assembly C_amara_ONT_v2.</title>
        <authorList>
            <person name="Yant L."/>
            <person name="Moore C."/>
            <person name="Slenker M."/>
        </authorList>
    </citation>
    <scope>NUCLEOTIDE SEQUENCE [LARGE SCALE GENOMIC DNA]</scope>
    <source>
        <tissue evidence="1">Leaf</tissue>
    </source>
</reference>
<dbReference type="Proteomes" id="UP001558713">
    <property type="component" value="Unassembled WGS sequence"/>
</dbReference>
<gene>
    <name evidence="1" type="ORF">V5N11_026554</name>
</gene>
<accession>A0ABD1B6S2</accession>
<dbReference type="AlphaFoldDB" id="A0ABD1B6S2"/>
<dbReference type="PANTHER" id="PTHR38926">
    <property type="entry name" value="F-BOX DOMAIN CONTAINING PROTEIN, EXPRESSED"/>
    <property type="match status" value="1"/>
</dbReference>
<proteinExistence type="predicted"/>
<protein>
    <submittedName>
        <fullName evidence="1">F-box protein</fullName>
    </submittedName>
</protein>
<sequence>MPELRHLQHFGNILTNVGLNAILDGCPHLVHLDLRKCFNINFAGDFEKRCFERIKDVKRPNDSTAGHPYGPFPMTANYDYNDYYGC</sequence>